<evidence type="ECO:0000256" key="1">
    <source>
        <dbReference type="ARBA" id="ARBA00004613"/>
    </source>
</evidence>
<gene>
    <name evidence="6" type="ORF">TELCIR_24540</name>
</gene>
<dbReference type="Gene3D" id="2.60.40.3330">
    <property type="match status" value="1"/>
</dbReference>
<feature type="non-terminal residue" evidence="6">
    <location>
        <position position="87"/>
    </location>
</feature>
<feature type="chain" id="PRO_5013634667" description="Transthyretin-like family protein" evidence="5">
    <location>
        <begin position="16"/>
        <end position="87"/>
    </location>
</feature>
<dbReference type="InterPro" id="IPR038479">
    <property type="entry name" value="Transthyretin-like_sf"/>
</dbReference>
<dbReference type="GO" id="GO:0009986">
    <property type="term" value="C:cell surface"/>
    <property type="evidence" value="ECO:0007669"/>
    <property type="project" value="InterPro"/>
</dbReference>
<protein>
    <recommendedName>
        <fullName evidence="8">Transthyretin-like family protein</fullName>
    </recommendedName>
</protein>
<keyword evidence="7" id="KW-1185">Reference proteome</keyword>
<dbReference type="Pfam" id="PF01060">
    <property type="entry name" value="TTR-52"/>
    <property type="match status" value="1"/>
</dbReference>
<dbReference type="EMBL" id="KZ401606">
    <property type="protein sequence ID" value="PIO54105.1"/>
    <property type="molecule type" value="Genomic_DNA"/>
</dbReference>
<evidence type="ECO:0000256" key="3">
    <source>
        <dbReference type="ARBA" id="ARBA00022525"/>
    </source>
</evidence>
<dbReference type="Proteomes" id="UP000230423">
    <property type="component" value="Unassembled WGS sequence"/>
</dbReference>
<sequence length="87" mass="10061">MIFVILLGFLLAVKAEEITVEVQGRFNCTTKQQDVPVHIELREHDLIGDDLLVWTSVKPQKLFQLKGTEDELFYINPYLVIMHMCKG</sequence>
<organism evidence="6 7">
    <name type="scientific">Teladorsagia circumcincta</name>
    <name type="common">Brown stomach worm</name>
    <name type="synonym">Ostertagia circumcincta</name>
    <dbReference type="NCBI Taxonomy" id="45464"/>
    <lineage>
        <taxon>Eukaryota</taxon>
        <taxon>Metazoa</taxon>
        <taxon>Ecdysozoa</taxon>
        <taxon>Nematoda</taxon>
        <taxon>Chromadorea</taxon>
        <taxon>Rhabditida</taxon>
        <taxon>Rhabditina</taxon>
        <taxon>Rhabditomorpha</taxon>
        <taxon>Strongyloidea</taxon>
        <taxon>Trichostrongylidae</taxon>
        <taxon>Teladorsagia</taxon>
    </lineage>
</organism>
<evidence type="ECO:0000256" key="4">
    <source>
        <dbReference type="ARBA" id="ARBA00022729"/>
    </source>
</evidence>
<dbReference type="AlphaFoldDB" id="A0A2G9T841"/>
<dbReference type="PANTHER" id="PTHR21700">
    <property type="entry name" value="TRANSTHYRETIN-LIKE FAMILY PROTEIN-RELATED"/>
    <property type="match status" value="1"/>
</dbReference>
<comment type="subcellular location">
    <subcellularLocation>
        <location evidence="1">Secreted</location>
    </subcellularLocation>
</comment>
<evidence type="ECO:0000313" key="6">
    <source>
        <dbReference type="EMBL" id="PIO54105.1"/>
    </source>
</evidence>
<evidence type="ECO:0000256" key="5">
    <source>
        <dbReference type="SAM" id="SignalP"/>
    </source>
</evidence>
<accession>A0A2G9T841</accession>
<feature type="signal peptide" evidence="5">
    <location>
        <begin position="1"/>
        <end position="15"/>
    </location>
</feature>
<evidence type="ECO:0008006" key="8">
    <source>
        <dbReference type="Google" id="ProtNLM"/>
    </source>
</evidence>
<dbReference type="OrthoDB" id="5773467at2759"/>
<proteinExistence type="inferred from homology"/>
<evidence type="ECO:0000313" key="7">
    <source>
        <dbReference type="Proteomes" id="UP000230423"/>
    </source>
</evidence>
<keyword evidence="4 5" id="KW-0732">Signal</keyword>
<reference evidence="6 7" key="1">
    <citation type="submission" date="2015-09" db="EMBL/GenBank/DDBJ databases">
        <title>Draft genome of the parasitic nematode Teladorsagia circumcincta isolate WARC Sus (inbred).</title>
        <authorList>
            <person name="Mitreva M."/>
        </authorList>
    </citation>
    <scope>NUCLEOTIDE SEQUENCE [LARGE SCALE GENOMIC DNA]</scope>
    <source>
        <strain evidence="6 7">S</strain>
    </source>
</reference>
<keyword evidence="3" id="KW-0964">Secreted</keyword>
<dbReference type="InterPro" id="IPR001534">
    <property type="entry name" value="Transthyretin-like"/>
</dbReference>
<evidence type="ECO:0000256" key="2">
    <source>
        <dbReference type="ARBA" id="ARBA00010112"/>
    </source>
</evidence>
<comment type="similarity">
    <text evidence="2">Belongs to the nematode transthyretin-like family.</text>
</comment>
<dbReference type="GO" id="GO:0005576">
    <property type="term" value="C:extracellular region"/>
    <property type="evidence" value="ECO:0007669"/>
    <property type="project" value="UniProtKB-SubCell"/>
</dbReference>
<name>A0A2G9T841_TELCI</name>